<keyword evidence="5" id="KW-0378">Hydrolase</keyword>
<feature type="domain" description="Peptidase S41 N-terminal" evidence="4">
    <location>
        <begin position="38"/>
        <end position="83"/>
    </location>
</feature>
<sequence length="437" mass="48653">MRKKLLTLCVMPFLVSACGGSDSNDQGIGGSCSVVSKNATLFSIMQRDYLWNEDLPANINPRAYANMDELLNAIKSSKDRFSFIMTEQEYTDRYVNAEFFGYGFSTENRFEEGVMKVRYVFSDSPAAEVGLRRADDIIEINGVSTEVWLERIRQGTATNADIFGPNEPGVTTTLMWRSPDESVSSATIEKRTVETNTVFHTQREQVGNREVGYFVFDSFIDRSQEDINTALDQLIGVDELVIDLRYNGGGLIRIANQLASQTAWHRVEHRTFLTYNYNQNYQPESILFDLGGGITRMNLDRVYVLTSQGSCSASELVINSLTPFIEVITIGEQTCGKPVGQSPTKICDEILFAINFQTVNANGFGDYFDGLPVTCSAEDTVVADWGSPQDPLLATAYHYVNEGACPAAEVGVQSMAQKQQRAPLTRDPLIDKRLSEH</sequence>
<dbReference type="Pfam" id="PF18294">
    <property type="entry name" value="Pept_S41_N"/>
    <property type="match status" value="1"/>
</dbReference>
<gene>
    <name evidence="5" type="ORF">CWE15_01610</name>
</gene>
<dbReference type="RefSeq" id="WP_126756301.1">
    <property type="nucleotide sequence ID" value="NZ_PIPQ01000001.1"/>
</dbReference>
<keyword evidence="5" id="KW-0645">Protease</keyword>
<dbReference type="GO" id="GO:0030288">
    <property type="term" value="C:outer membrane-bounded periplasmic space"/>
    <property type="evidence" value="ECO:0007669"/>
    <property type="project" value="TreeGrafter"/>
</dbReference>
<name>A0A432X976_9GAMM</name>
<accession>A0A432X976</accession>
<organism evidence="5 6">
    <name type="scientific">Aliidiomarina taiwanensis</name>
    <dbReference type="NCBI Taxonomy" id="946228"/>
    <lineage>
        <taxon>Bacteria</taxon>
        <taxon>Pseudomonadati</taxon>
        <taxon>Pseudomonadota</taxon>
        <taxon>Gammaproteobacteria</taxon>
        <taxon>Alteromonadales</taxon>
        <taxon>Idiomarinaceae</taxon>
        <taxon>Aliidiomarina</taxon>
    </lineage>
</organism>
<dbReference type="SUPFAM" id="SSF52096">
    <property type="entry name" value="ClpP/crotonase"/>
    <property type="match status" value="1"/>
</dbReference>
<dbReference type="AlphaFoldDB" id="A0A432X976"/>
<feature type="domain" description="Tail specific protease" evidence="3">
    <location>
        <begin position="211"/>
        <end position="354"/>
    </location>
</feature>
<dbReference type="PROSITE" id="PS51257">
    <property type="entry name" value="PROKAR_LIPOPROTEIN"/>
    <property type="match status" value="1"/>
</dbReference>
<dbReference type="GO" id="GO:0008236">
    <property type="term" value="F:serine-type peptidase activity"/>
    <property type="evidence" value="ECO:0007669"/>
    <property type="project" value="InterPro"/>
</dbReference>
<dbReference type="InterPro" id="IPR005151">
    <property type="entry name" value="Tail-specific_protease"/>
</dbReference>
<dbReference type="Pfam" id="PF03572">
    <property type="entry name" value="Peptidase_S41"/>
    <property type="match status" value="1"/>
</dbReference>
<evidence type="ECO:0000256" key="2">
    <source>
        <dbReference type="SAM" id="SignalP"/>
    </source>
</evidence>
<comment type="caution">
    <text evidence="5">The sequence shown here is derived from an EMBL/GenBank/DDBJ whole genome shotgun (WGS) entry which is preliminary data.</text>
</comment>
<evidence type="ECO:0000313" key="5">
    <source>
        <dbReference type="EMBL" id="RUO43909.1"/>
    </source>
</evidence>
<evidence type="ECO:0000313" key="6">
    <source>
        <dbReference type="Proteomes" id="UP000286976"/>
    </source>
</evidence>
<dbReference type="InterPro" id="IPR036034">
    <property type="entry name" value="PDZ_sf"/>
</dbReference>
<evidence type="ECO:0000256" key="1">
    <source>
        <dbReference type="SAM" id="MobiDB-lite"/>
    </source>
</evidence>
<feature type="region of interest" description="Disordered" evidence="1">
    <location>
        <begin position="418"/>
        <end position="437"/>
    </location>
</feature>
<dbReference type="SUPFAM" id="SSF50156">
    <property type="entry name" value="PDZ domain-like"/>
    <property type="match status" value="1"/>
</dbReference>
<evidence type="ECO:0000259" key="3">
    <source>
        <dbReference type="Pfam" id="PF03572"/>
    </source>
</evidence>
<keyword evidence="2" id="KW-0732">Signal</keyword>
<keyword evidence="6" id="KW-1185">Reference proteome</keyword>
<dbReference type="PANTHER" id="PTHR32060:SF30">
    <property type="entry name" value="CARBOXY-TERMINAL PROCESSING PROTEASE CTPA"/>
    <property type="match status" value="1"/>
</dbReference>
<dbReference type="GO" id="GO:0006508">
    <property type="term" value="P:proteolysis"/>
    <property type="evidence" value="ECO:0007669"/>
    <property type="project" value="UniProtKB-KW"/>
</dbReference>
<dbReference type="InterPro" id="IPR041613">
    <property type="entry name" value="Pept_S41_N"/>
</dbReference>
<dbReference type="Gene3D" id="3.30.750.170">
    <property type="match status" value="1"/>
</dbReference>
<dbReference type="OrthoDB" id="7168509at2"/>
<evidence type="ECO:0000259" key="4">
    <source>
        <dbReference type="Pfam" id="PF18294"/>
    </source>
</evidence>
<feature type="signal peptide" evidence="2">
    <location>
        <begin position="1"/>
        <end position="17"/>
    </location>
</feature>
<dbReference type="Gene3D" id="2.30.42.10">
    <property type="match status" value="1"/>
</dbReference>
<proteinExistence type="predicted"/>
<dbReference type="Gene3D" id="3.90.226.10">
    <property type="entry name" value="2-enoyl-CoA Hydratase, Chain A, domain 1"/>
    <property type="match status" value="1"/>
</dbReference>
<dbReference type="EMBL" id="PIPQ01000001">
    <property type="protein sequence ID" value="RUO43909.1"/>
    <property type="molecule type" value="Genomic_DNA"/>
</dbReference>
<dbReference type="GO" id="GO:0007165">
    <property type="term" value="P:signal transduction"/>
    <property type="evidence" value="ECO:0007669"/>
    <property type="project" value="TreeGrafter"/>
</dbReference>
<dbReference type="Proteomes" id="UP000286976">
    <property type="component" value="Unassembled WGS sequence"/>
</dbReference>
<reference evidence="5 6" key="1">
    <citation type="journal article" date="2011" name="Front. Microbiol.">
        <title>Genomic signatures of strain selection and enhancement in Bacillus atrophaeus var. globigii, a historical biowarfare simulant.</title>
        <authorList>
            <person name="Gibbons H.S."/>
            <person name="Broomall S.M."/>
            <person name="McNew L.A."/>
            <person name="Daligault H."/>
            <person name="Chapman C."/>
            <person name="Bruce D."/>
            <person name="Karavis M."/>
            <person name="Krepps M."/>
            <person name="McGregor P.A."/>
            <person name="Hong C."/>
            <person name="Park K.H."/>
            <person name="Akmal A."/>
            <person name="Feldman A."/>
            <person name="Lin J.S."/>
            <person name="Chang W.E."/>
            <person name="Higgs B.W."/>
            <person name="Demirev P."/>
            <person name="Lindquist J."/>
            <person name="Liem A."/>
            <person name="Fochler E."/>
            <person name="Read T.D."/>
            <person name="Tapia R."/>
            <person name="Johnson S."/>
            <person name="Bishop-Lilly K.A."/>
            <person name="Detter C."/>
            <person name="Han C."/>
            <person name="Sozhamannan S."/>
            <person name="Rosenzweig C.N."/>
            <person name="Skowronski E.W."/>
        </authorList>
    </citation>
    <scope>NUCLEOTIDE SEQUENCE [LARGE SCALE GENOMIC DNA]</scope>
    <source>
        <strain evidence="5 6">AIT1</strain>
    </source>
</reference>
<dbReference type="CDD" id="cd07561">
    <property type="entry name" value="Peptidase_S41_CPP_like"/>
    <property type="match status" value="1"/>
</dbReference>
<protein>
    <submittedName>
        <fullName evidence="5">Carboxyl-terminal protease</fullName>
    </submittedName>
</protein>
<dbReference type="InterPro" id="IPR029045">
    <property type="entry name" value="ClpP/crotonase-like_dom_sf"/>
</dbReference>
<feature type="chain" id="PRO_5019474338" evidence="2">
    <location>
        <begin position="18"/>
        <end position="437"/>
    </location>
</feature>
<feature type="compositionally biased region" description="Basic and acidic residues" evidence="1">
    <location>
        <begin position="428"/>
        <end position="437"/>
    </location>
</feature>
<dbReference type="PANTHER" id="PTHR32060">
    <property type="entry name" value="TAIL-SPECIFIC PROTEASE"/>
    <property type="match status" value="1"/>
</dbReference>
<dbReference type="GO" id="GO:0004175">
    <property type="term" value="F:endopeptidase activity"/>
    <property type="evidence" value="ECO:0007669"/>
    <property type="project" value="TreeGrafter"/>
</dbReference>